<dbReference type="InterPro" id="IPR008858">
    <property type="entry name" value="TROVE_dom"/>
</dbReference>
<organism evidence="2 3">
    <name type="scientific">Halosaccharopolyspora lacisalsi</name>
    <dbReference type="NCBI Taxonomy" id="1000566"/>
    <lineage>
        <taxon>Bacteria</taxon>
        <taxon>Bacillati</taxon>
        <taxon>Actinomycetota</taxon>
        <taxon>Actinomycetes</taxon>
        <taxon>Pseudonocardiales</taxon>
        <taxon>Pseudonocardiaceae</taxon>
        <taxon>Halosaccharopolyspora</taxon>
    </lineage>
</organism>
<evidence type="ECO:0000313" key="2">
    <source>
        <dbReference type="EMBL" id="MBA8825619.1"/>
    </source>
</evidence>
<comment type="caution">
    <text evidence="2">The sequence shown here is derived from an EMBL/GenBank/DDBJ whole genome shotgun (WGS) entry which is preliminary data.</text>
</comment>
<dbReference type="GO" id="GO:0003723">
    <property type="term" value="F:RNA binding"/>
    <property type="evidence" value="ECO:0007669"/>
    <property type="project" value="InterPro"/>
</dbReference>
<protein>
    <recommendedName>
        <fullName evidence="1">TROVE domain-containing protein</fullName>
    </recommendedName>
</protein>
<gene>
    <name evidence="2" type="ORF">FHX42_002985</name>
</gene>
<feature type="domain" description="TROVE" evidence="1">
    <location>
        <begin position="1"/>
        <end position="75"/>
    </location>
</feature>
<proteinExistence type="predicted"/>
<dbReference type="PROSITE" id="PS50988">
    <property type="entry name" value="TROVE"/>
    <property type="match status" value="1"/>
</dbReference>
<keyword evidence="3" id="KW-1185">Reference proteome</keyword>
<evidence type="ECO:0000313" key="3">
    <source>
        <dbReference type="Proteomes" id="UP000569329"/>
    </source>
</evidence>
<dbReference type="AlphaFoldDB" id="A0A839DY11"/>
<reference evidence="2 3" key="1">
    <citation type="submission" date="2020-07" db="EMBL/GenBank/DDBJ databases">
        <title>Sequencing the genomes of 1000 actinobacteria strains.</title>
        <authorList>
            <person name="Klenk H.-P."/>
        </authorList>
    </citation>
    <scope>NUCLEOTIDE SEQUENCE [LARGE SCALE GENOMIC DNA]</scope>
    <source>
        <strain evidence="2 3">DSM 45975</strain>
    </source>
</reference>
<dbReference type="Proteomes" id="UP000569329">
    <property type="component" value="Unassembled WGS sequence"/>
</dbReference>
<dbReference type="EMBL" id="JACGWZ010000004">
    <property type="protein sequence ID" value="MBA8825619.1"/>
    <property type="molecule type" value="Genomic_DNA"/>
</dbReference>
<sequence>MNVIHRTVSTVRRADVFSTVTFGVIQKSFRGLNFTSSRAFPVAWLLAEVALHSFEGLRSEVSMSSPALDVAPRLS</sequence>
<name>A0A839DY11_9PSEU</name>
<accession>A0A839DY11</accession>
<evidence type="ECO:0000259" key="1">
    <source>
        <dbReference type="PROSITE" id="PS50988"/>
    </source>
</evidence>